<evidence type="ECO:0000256" key="1">
    <source>
        <dbReference type="SAM" id="MobiDB-lite"/>
    </source>
</evidence>
<gene>
    <name evidence="2" type="primary">BX928744.1</name>
</gene>
<feature type="compositionally biased region" description="Basic residues" evidence="1">
    <location>
        <begin position="136"/>
        <end position="149"/>
    </location>
</feature>
<reference evidence="2" key="2">
    <citation type="submission" date="2016-06" db="EMBL/GenBank/DDBJ databases">
        <title>The genome of a short-lived fish provides insights into sex chromosome evolution and the genetic control of aging.</title>
        <authorList>
            <person name="Reichwald K."/>
            <person name="Felder M."/>
            <person name="Petzold A."/>
            <person name="Koch P."/>
            <person name="Groth M."/>
            <person name="Platzer M."/>
        </authorList>
    </citation>
    <scope>NUCLEOTIDE SEQUENCE</scope>
    <source>
        <tissue evidence="2">Brain</tissue>
    </source>
</reference>
<proteinExistence type="predicted"/>
<dbReference type="AlphaFoldDB" id="A0A1A8EZN4"/>
<sequence length="268" mass="30513">MNPKVSPDPVRFVQGCRMRDHIVSVPPEVRGHDTLDQTRVLNDLQLHRDVVCLSSVPAVEGEETALGAEKAQNWDIMLEPTLLGPLRGDGSTFSLLKNWSLQLRQQSLVSEDDEYTTGSEVTEDEVGDEEEQSKKQAGKKVKKAHRPLKKQLSSPSLLQKEKSDKSQSRDNTPFTISVQKSKWDSSRSMRYNQDAQREEDQRRMVEIVGYLTKMRFGDHEQTKSKDTKEPAGGIYARIESQFKNVSQLRQSTEKAPRSKPRYAQIRTT</sequence>
<organism evidence="2">
    <name type="scientific">Nothobranchius korthausae</name>
    <dbReference type="NCBI Taxonomy" id="1143690"/>
    <lineage>
        <taxon>Eukaryota</taxon>
        <taxon>Metazoa</taxon>
        <taxon>Chordata</taxon>
        <taxon>Craniata</taxon>
        <taxon>Vertebrata</taxon>
        <taxon>Euteleostomi</taxon>
        <taxon>Actinopterygii</taxon>
        <taxon>Neopterygii</taxon>
        <taxon>Teleostei</taxon>
        <taxon>Neoteleostei</taxon>
        <taxon>Acanthomorphata</taxon>
        <taxon>Ovalentaria</taxon>
        <taxon>Atherinomorphae</taxon>
        <taxon>Cyprinodontiformes</taxon>
        <taxon>Nothobranchiidae</taxon>
        <taxon>Nothobranchius</taxon>
    </lineage>
</organism>
<dbReference type="EMBL" id="HAEB01005459">
    <property type="protein sequence ID" value="SBQ51986.1"/>
    <property type="molecule type" value="Transcribed_RNA"/>
</dbReference>
<dbReference type="InterPro" id="IPR045902">
    <property type="entry name" value="SANBR-like"/>
</dbReference>
<accession>A0A1A8EZN4</accession>
<feature type="compositionally biased region" description="Acidic residues" evidence="1">
    <location>
        <begin position="110"/>
        <end position="131"/>
    </location>
</feature>
<name>A0A1A8EZN4_9TELE</name>
<reference evidence="2" key="1">
    <citation type="submission" date="2016-05" db="EMBL/GenBank/DDBJ databases">
        <authorList>
            <person name="Lavstsen T."/>
            <person name="Jespersen J.S."/>
        </authorList>
    </citation>
    <scope>NUCLEOTIDE SEQUENCE</scope>
    <source>
        <tissue evidence="2">Brain</tissue>
    </source>
</reference>
<dbReference type="PANTHER" id="PTHR20946:SF0">
    <property type="entry name" value="SANT AND BTB DOMAIN REGULATOR OF CLASS SWITCH RECOMBINATION"/>
    <property type="match status" value="1"/>
</dbReference>
<feature type="region of interest" description="Disordered" evidence="1">
    <location>
        <begin position="245"/>
        <end position="268"/>
    </location>
</feature>
<dbReference type="PANTHER" id="PTHR20946">
    <property type="entry name" value="SANT AND BTB DOMAIN REGULATOR OF CLASS SWITCH RECOMBINATION"/>
    <property type="match status" value="1"/>
</dbReference>
<protein>
    <submittedName>
        <fullName evidence="2">KIAA1841</fullName>
    </submittedName>
</protein>
<feature type="region of interest" description="Disordered" evidence="1">
    <location>
        <begin position="109"/>
        <end position="200"/>
    </location>
</feature>
<evidence type="ECO:0000313" key="2">
    <source>
        <dbReference type="EMBL" id="SBQ51986.1"/>
    </source>
</evidence>
<feature type="compositionally biased region" description="Polar residues" evidence="1">
    <location>
        <begin position="169"/>
        <end position="180"/>
    </location>
</feature>
<feature type="compositionally biased region" description="Basic and acidic residues" evidence="1">
    <location>
        <begin position="159"/>
        <end position="168"/>
    </location>
</feature>